<organism evidence="1 2">
    <name type="scientific">Smittium mucronatum</name>
    <dbReference type="NCBI Taxonomy" id="133383"/>
    <lineage>
        <taxon>Eukaryota</taxon>
        <taxon>Fungi</taxon>
        <taxon>Fungi incertae sedis</taxon>
        <taxon>Zoopagomycota</taxon>
        <taxon>Kickxellomycotina</taxon>
        <taxon>Harpellomycetes</taxon>
        <taxon>Harpellales</taxon>
        <taxon>Legeriomycetaceae</taxon>
        <taxon>Smittium</taxon>
    </lineage>
</organism>
<gene>
    <name evidence="1" type="ORF">AYI68_g3414</name>
</gene>
<dbReference type="EMBL" id="LSSL01001507">
    <property type="protein sequence ID" value="OLY82467.1"/>
    <property type="molecule type" value="Genomic_DNA"/>
</dbReference>
<accession>A0A1R0H033</accession>
<sequence length="105" mass="12813">MKPFRFNRTEIHPSVYNTDVVFPLQMKIKNLCVRLIKSVFSFRRAFQLFIKQEFVHKFSTFDGANESQELRFITYIARFVELMKPQQHRFVFKRLKIITTFFLQI</sequence>
<dbReference type="Proteomes" id="UP000187455">
    <property type="component" value="Unassembled WGS sequence"/>
</dbReference>
<evidence type="ECO:0000313" key="1">
    <source>
        <dbReference type="EMBL" id="OLY82467.1"/>
    </source>
</evidence>
<protein>
    <submittedName>
        <fullName evidence="1">Uncharacterized protein</fullName>
    </submittedName>
</protein>
<dbReference type="OrthoDB" id="10432154at2759"/>
<keyword evidence="2" id="KW-1185">Reference proteome</keyword>
<dbReference type="AlphaFoldDB" id="A0A1R0H033"/>
<reference evidence="1 2" key="1">
    <citation type="journal article" date="2016" name="Mol. Biol. Evol.">
        <title>Genome-Wide Survey of Gut Fungi (Harpellales) Reveals the First Horizontally Transferred Ubiquitin Gene from a Mosquito Host.</title>
        <authorList>
            <person name="Wang Y."/>
            <person name="White M.M."/>
            <person name="Kvist S."/>
            <person name="Moncalvo J.M."/>
        </authorList>
    </citation>
    <scope>NUCLEOTIDE SEQUENCE [LARGE SCALE GENOMIC DNA]</scope>
    <source>
        <strain evidence="1 2">ALG-7-W6</strain>
    </source>
</reference>
<comment type="caution">
    <text evidence="1">The sequence shown here is derived from an EMBL/GenBank/DDBJ whole genome shotgun (WGS) entry which is preliminary data.</text>
</comment>
<name>A0A1R0H033_9FUNG</name>
<evidence type="ECO:0000313" key="2">
    <source>
        <dbReference type="Proteomes" id="UP000187455"/>
    </source>
</evidence>
<proteinExistence type="predicted"/>